<dbReference type="SUPFAM" id="SSF53850">
    <property type="entry name" value="Periplasmic binding protein-like II"/>
    <property type="match status" value="1"/>
</dbReference>
<protein>
    <submittedName>
        <fullName evidence="5">Sugar ABC transporter substrate-binding protein</fullName>
    </submittedName>
</protein>
<reference evidence="5 6" key="1">
    <citation type="journal article" date="2021" name="ISME Commun">
        <title>Automated analysis of genomic sequences facilitates high-throughput and comprehensive description of bacteria.</title>
        <authorList>
            <person name="Hitch T.C.A."/>
        </authorList>
    </citation>
    <scope>NUCLEOTIDE SEQUENCE [LARGE SCALE GENOMIC DNA]</scope>
    <source>
        <strain evidence="5 6">Sanger_18</strain>
    </source>
</reference>
<dbReference type="PROSITE" id="PS51257">
    <property type="entry name" value="PROKAR_LIPOPROTEIN"/>
    <property type="match status" value="1"/>
</dbReference>
<evidence type="ECO:0000256" key="3">
    <source>
        <dbReference type="ARBA" id="ARBA00022729"/>
    </source>
</evidence>
<evidence type="ECO:0000313" key="6">
    <source>
        <dbReference type="Proteomes" id="UP001652432"/>
    </source>
</evidence>
<evidence type="ECO:0000256" key="4">
    <source>
        <dbReference type="SAM" id="SignalP"/>
    </source>
</evidence>
<sequence length="445" mass="48054">MKKKIISMILASVMVFTTLCGCGSGQGQNTESGETTEVASEAASGQASSDEQIVLSVSVMANEEEKKIFENAINRFETSHPNCKVDASYTSGSTWGEYCDKLLIQIGSGQAPDVVHVAIEGTQMLVKNNVLLPLDDLIAADPEGQAMMDDFVDSTTDVFTIDGNLYELPTDCNDAVVHVNTKMFQEAGIEIPYDGWTWDEFRSIAKQLTTGEGDSKVYGFGTSLSPAWLAGWFMSNGSDYINDDWTDSNLSDPKATETVEFLNSLVNEDKSMPVPETTTDATSLFAAGRVAMIATGIWPFPSYKANGFEDVDVVPMPTNSEDAKVGFGVGGVGIYSKSEHPQEAYELMKELTSVETGKEKCASGTCVPVRYSLSEDEGYLSQCPNAKLFFESLEGGKALPSPMNYSDLERITNSMFSAVFSGASSVQDAVTNADTELKQSFADLK</sequence>
<dbReference type="PANTHER" id="PTHR30061">
    <property type="entry name" value="MALTOSE-BINDING PERIPLASMIC PROTEIN"/>
    <property type="match status" value="1"/>
</dbReference>
<dbReference type="RefSeq" id="WP_262575640.1">
    <property type="nucleotide sequence ID" value="NZ_JAOQKJ010000014.1"/>
</dbReference>
<evidence type="ECO:0000313" key="5">
    <source>
        <dbReference type="EMBL" id="MCU6745614.1"/>
    </source>
</evidence>
<feature type="chain" id="PRO_5046663560" evidence="4">
    <location>
        <begin position="22"/>
        <end position="445"/>
    </location>
</feature>
<evidence type="ECO:0000256" key="2">
    <source>
        <dbReference type="ARBA" id="ARBA00022448"/>
    </source>
</evidence>
<accession>A0ABT2T789</accession>
<evidence type="ECO:0000256" key="1">
    <source>
        <dbReference type="ARBA" id="ARBA00008520"/>
    </source>
</evidence>
<comment type="similarity">
    <text evidence="1">Belongs to the bacterial solute-binding protein 1 family.</text>
</comment>
<organism evidence="5 6">
    <name type="scientific">Suilimivivens aceti</name>
    <dbReference type="NCBI Taxonomy" id="2981774"/>
    <lineage>
        <taxon>Bacteria</taxon>
        <taxon>Bacillati</taxon>
        <taxon>Bacillota</taxon>
        <taxon>Clostridia</taxon>
        <taxon>Lachnospirales</taxon>
        <taxon>Lachnospiraceae</taxon>
        <taxon>Suilimivivens</taxon>
    </lineage>
</organism>
<dbReference type="CDD" id="cd13585">
    <property type="entry name" value="PBP2_TMBP_like"/>
    <property type="match status" value="1"/>
</dbReference>
<dbReference type="Gene3D" id="3.40.190.10">
    <property type="entry name" value="Periplasmic binding protein-like II"/>
    <property type="match status" value="1"/>
</dbReference>
<keyword evidence="2" id="KW-0813">Transport</keyword>
<dbReference type="InterPro" id="IPR006059">
    <property type="entry name" value="SBP"/>
</dbReference>
<name>A0ABT2T789_9FIRM</name>
<keyword evidence="3 4" id="KW-0732">Signal</keyword>
<gene>
    <name evidence="5" type="ORF">OCV77_14155</name>
</gene>
<proteinExistence type="inferred from homology"/>
<feature type="signal peptide" evidence="4">
    <location>
        <begin position="1"/>
        <end position="21"/>
    </location>
</feature>
<comment type="caution">
    <text evidence="5">The sequence shown here is derived from an EMBL/GenBank/DDBJ whole genome shotgun (WGS) entry which is preliminary data.</text>
</comment>
<dbReference type="Pfam" id="PF01547">
    <property type="entry name" value="SBP_bac_1"/>
    <property type="match status" value="1"/>
</dbReference>
<dbReference type="EMBL" id="JAOQKJ010000014">
    <property type="protein sequence ID" value="MCU6745614.1"/>
    <property type="molecule type" value="Genomic_DNA"/>
</dbReference>
<dbReference type="Proteomes" id="UP001652432">
    <property type="component" value="Unassembled WGS sequence"/>
</dbReference>
<dbReference type="PANTHER" id="PTHR30061:SF50">
    <property type="entry name" value="MALTOSE_MALTODEXTRIN-BINDING PERIPLASMIC PROTEIN"/>
    <property type="match status" value="1"/>
</dbReference>
<keyword evidence="6" id="KW-1185">Reference proteome</keyword>